<dbReference type="InterPro" id="IPR017665">
    <property type="entry name" value="Guanylate_kinase"/>
</dbReference>
<dbReference type="InterPro" id="IPR020590">
    <property type="entry name" value="Guanylate_kinase_CS"/>
</dbReference>
<reference evidence="15 16" key="1">
    <citation type="submission" date="2018-10" db="EMBL/GenBank/DDBJ databases">
        <title>Anaerotruncus faecis sp. nov., isolated from human feces.</title>
        <authorList>
            <person name="Wang Y.-J."/>
        </authorList>
    </citation>
    <scope>NUCLEOTIDE SEQUENCE [LARGE SCALE GENOMIC DNA]</scope>
    <source>
        <strain evidence="15 16">22A2-44</strain>
    </source>
</reference>
<evidence type="ECO:0000256" key="7">
    <source>
        <dbReference type="ARBA" id="ARBA00022679"/>
    </source>
</evidence>
<gene>
    <name evidence="13" type="primary">gmk</name>
    <name evidence="15" type="ORF">D4A47_08135</name>
</gene>
<dbReference type="GO" id="GO:0004385">
    <property type="term" value="F:GMP kinase activity"/>
    <property type="evidence" value="ECO:0007669"/>
    <property type="project" value="UniProtKB-UniRule"/>
</dbReference>
<evidence type="ECO:0000313" key="16">
    <source>
        <dbReference type="Proteomes" id="UP000276301"/>
    </source>
</evidence>
<dbReference type="InterPro" id="IPR008144">
    <property type="entry name" value="Guanylate_kin-like_dom"/>
</dbReference>
<comment type="subcellular location">
    <subcellularLocation>
        <location evidence="2 13">Cytoplasm</location>
    </subcellularLocation>
</comment>
<comment type="caution">
    <text evidence="15">The sequence shown here is derived from an EMBL/GenBank/DDBJ whole genome shotgun (WGS) entry which is preliminary data.</text>
</comment>
<dbReference type="CDD" id="cd00071">
    <property type="entry name" value="GMPK"/>
    <property type="match status" value="1"/>
</dbReference>
<keyword evidence="6 13" id="KW-0963">Cytoplasm</keyword>
<dbReference type="FunFam" id="3.30.63.10:FF:000002">
    <property type="entry name" value="Guanylate kinase 1"/>
    <property type="match status" value="1"/>
</dbReference>
<protein>
    <recommendedName>
        <fullName evidence="5 13">Guanylate kinase</fullName>
        <ecNumber evidence="4 13">2.7.4.8</ecNumber>
    </recommendedName>
    <alternativeName>
        <fullName evidence="11 13">GMP kinase</fullName>
    </alternativeName>
</protein>
<dbReference type="SMART" id="SM00072">
    <property type="entry name" value="GuKc"/>
    <property type="match status" value="1"/>
</dbReference>
<comment type="function">
    <text evidence="1 13">Essential for recycling GMP and indirectly, cGMP.</text>
</comment>
<dbReference type="InterPro" id="IPR027417">
    <property type="entry name" value="P-loop_NTPase"/>
</dbReference>
<dbReference type="PROSITE" id="PS00856">
    <property type="entry name" value="GUANYLATE_KINASE_1"/>
    <property type="match status" value="1"/>
</dbReference>
<evidence type="ECO:0000256" key="6">
    <source>
        <dbReference type="ARBA" id="ARBA00022490"/>
    </source>
</evidence>
<dbReference type="EC" id="2.7.4.8" evidence="4 13"/>
<proteinExistence type="inferred from homology"/>
<keyword evidence="7 13" id="KW-0808">Transferase</keyword>
<dbReference type="Gene3D" id="3.30.63.10">
    <property type="entry name" value="Guanylate Kinase phosphate binding domain"/>
    <property type="match status" value="1"/>
</dbReference>
<dbReference type="HAMAP" id="MF_00328">
    <property type="entry name" value="Guanylate_kinase"/>
    <property type="match status" value="1"/>
</dbReference>
<keyword evidence="16" id="KW-1185">Reference proteome</keyword>
<dbReference type="EMBL" id="RCHT01000012">
    <property type="protein sequence ID" value="RLL10852.1"/>
    <property type="molecule type" value="Genomic_DNA"/>
</dbReference>
<dbReference type="Proteomes" id="UP000276301">
    <property type="component" value="Unassembled WGS sequence"/>
</dbReference>
<comment type="catalytic activity">
    <reaction evidence="12 13">
        <text>GMP + ATP = GDP + ADP</text>
        <dbReference type="Rhea" id="RHEA:20780"/>
        <dbReference type="ChEBI" id="CHEBI:30616"/>
        <dbReference type="ChEBI" id="CHEBI:58115"/>
        <dbReference type="ChEBI" id="CHEBI:58189"/>
        <dbReference type="ChEBI" id="CHEBI:456216"/>
        <dbReference type="EC" id="2.7.4.8"/>
    </reaction>
</comment>
<comment type="similarity">
    <text evidence="3 13">Belongs to the guanylate kinase family.</text>
</comment>
<accession>A0A498CLN8</accession>
<evidence type="ECO:0000256" key="2">
    <source>
        <dbReference type="ARBA" id="ARBA00004496"/>
    </source>
</evidence>
<evidence type="ECO:0000256" key="9">
    <source>
        <dbReference type="ARBA" id="ARBA00022777"/>
    </source>
</evidence>
<dbReference type="PANTHER" id="PTHR23117:SF13">
    <property type="entry name" value="GUANYLATE KINASE"/>
    <property type="match status" value="1"/>
</dbReference>
<dbReference type="SUPFAM" id="SSF52540">
    <property type="entry name" value="P-loop containing nucleoside triphosphate hydrolases"/>
    <property type="match status" value="1"/>
</dbReference>
<keyword evidence="10 13" id="KW-0067">ATP-binding</keyword>
<evidence type="ECO:0000256" key="11">
    <source>
        <dbReference type="ARBA" id="ARBA00030128"/>
    </source>
</evidence>
<dbReference type="PROSITE" id="PS50052">
    <property type="entry name" value="GUANYLATE_KINASE_2"/>
    <property type="match status" value="1"/>
</dbReference>
<dbReference type="Gene3D" id="3.40.50.300">
    <property type="entry name" value="P-loop containing nucleotide triphosphate hydrolases"/>
    <property type="match status" value="1"/>
</dbReference>
<evidence type="ECO:0000256" key="10">
    <source>
        <dbReference type="ARBA" id="ARBA00022840"/>
    </source>
</evidence>
<evidence type="ECO:0000256" key="3">
    <source>
        <dbReference type="ARBA" id="ARBA00005790"/>
    </source>
</evidence>
<evidence type="ECO:0000256" key="8">
    <source>
        <dbReference type="ARBA" id="ARBA00022741"/>
    </source>
</evidence>
<dbReference type="InterPro" id="IPR008145">
    <property type="entry name" value="GK/Ca_channel_bsu"/>
</dbReference>
<evidence type="ECO:0000259" key="14">
    <source>
        <dbReference type="PROSITE" id="PS50052"/>
    </source>
</evidence>
<evidence type="ECO:0000313" key="15">
    <source>
        <dbReference type="EMBL" id="RLL10852.1"/>
    </source>
</evidence>
<dbReference type="Pfam" id="PF00625">
    <property type="entry name" value="Guanylate_kin"/>
    <property type="match status" value="1"/>
</dbReference>
<dbReference type="PANTHER" id="PTHR23117">
    <property type="entry name" value="GUANYLATE KINASE-RELATED"/>
    <property type="match status" value="1"/>
</dbReference>
<dbReference type="FunFam" id="3.40.50.300:FF:000855">
    <property type="entry name" value="Guanylate kinase"/>
    <property type="match status" value="1"/>
</dbReference>
<keyword evidence="8 13" id="KW-0547">Nucleotide-binding</keyword>
<dbReference type="NCBIfam" id="TIGR03263">
    <property type="entry name" value="guanyl_kin"/>
    <property type="match status" value="1"/>
</dbReference>
<evidence type="ECO:0000256" key="5">
    <source>
        <dbReference type="ARBA" id="ARBA00016296"/>
    </source>
</evidence>
<evidence type="ECO:0000256" key="12">
    <source>
        <dbReference type="ARBA" id="ARBA00048594"/>
    </source>
</evidence>
<sequence>MSEGTLIVYSGPSGVGKGTILRPYLESHPEAVLSVSVTTRAPRPGETDGVEYHFITREEFDRLAKSDGLLEHAEYSGNCYGTPRAAVERHIAEGRDVVLEIEVQGAMKIRESFPEAVFVFILPPSYGTLHERLAGRGTETPEAMEARLRTARFELSHAAEYDYVIVNDDVEKAREQLGAIITAAKCRTRNMKKFIDKVCEFHEYA</sequence>
<dbReference type="RefSeq" id="WP_121586915.1">
    <property type="nucleotide sequence ID" value="NZ_DBFSDP010000247.1"/>
</dbReference>
<evidence type="ECO:0000256" key="4">
    <source>
        <dbReference type="ARBA" id="ARBA00012961"/>
    </source>
</evidence>
<evidence type="ECO:0000256" key="1">
    <source>
        <dbReference type="ARBA" id="ARBA00003531"/>
    </source>
</evidence>
<feature type="domain" description="Guanylate kinase-like" evidence="14">
    <location>
        <begin position="4"/>
        <end position="182"/>
    </location>
</feature>
<evidence type="ECO:0000256" key="13">
    <source>
        <dbReference type="HAMAP-Rule" id="MF_00328"/>
    </source>
</evidence>
<dbReference type="GO" id="GO:0005524">
    <property type="term" value="F:ATP binding"/>
    <property type="evidence" value="ECO:0007669"/>
    <property type="project" value="UniProtKB-UniRule"/>
</dbReference>
<dbReference type="AlphaFoldDB" id="A0A498CLN8"/>
<dbReference type="GO" id="GO:0005829">
    <property type="term" value="C:cytosol"/>
    <property type="evidence" value="ECO:0007669"/>
    <property type="project" value="TreeGrafter"/>
</dbReference>
<feature type="binding site" evidence="13">
    <location>
        <begin position="11"/>
        <end position="18"/>
    </location>
    <ligand>
        <name>ATP</name>
        <dbReference type="ChEBI" id="CHEBI:30616"/>
    </ligand>
</feature>
<keyword evidence="9 13" id="KW-0418">Kinase</keyword>
<name>A0A498CLN8_9FIRM</name>
<organism evidence="15 16">
    <name type="scientific">Anaerotruncus massiliensis</name>
    <name type="common">ex Liu et al. 2021</name>
    <dbReference type="NCBI Taxonomy" id="2321404"/>
    <lineage>
        <taxon>Bacteria</taxon>
        <taxon>Bacillati</taxon>
        <taxon>Bacillota</taxon>
        <taxon>Clostridia</taxon>
        <taxon>Eubacteriales</taxon>
        <taxon>Oscillospiraceae</taxon>
        <taxon>Anaerotruncus</taxon>
    </lineage>
</organism>